<evidence type="ECO:0000313" key="12">
    <source>
        <dbReference type="EMBL" id="KSW12339.1"/>
    </source>
</evidence>
<reference evidence="12 13" key="1">
    <citation type="submission" date="2015-11" db="EMBL/GenBank/DDBJ databases">
        <title>Genome sequence of Pyrodictium occultum PL-19, a marine hyperthermophilic archaeon isolated from Volcano, Italy.</title>
        <authorList>
            <person name="Utturkar S."/>
            <person name="Huber H."/>
            <person name="Leptihn S."/>
            <person name="Brown S."/>
            <person name="Stetter K.O."/>
            <person name="Podar M."/>
        </authorList>
    </citation>
    <scope>NUCLEOTIDE SEQUENCE [LARGE SCALE GENOMIC DNA]</scope>
    <source>
        <strain evidence="12 13">PL-19</strain>
    </source>
</reference>
<comment type="caution">
    <text evidence="12">The sequence shown here is derived from an EMBL/GenBank/DDBJ whole genome shotgun (WGS) entry which is preliminary data.</text>
</comment>
<gene>
    <name evidence="12" type="ORF">CF15_06255</name>
</gene>
<dbReference type="GO" id="GO:0005524">
    <property type="term" value="F:ATP binding"/>
    <property type="evidence" value="ECO:0007669"/>
    <property type="project" value="UniProtKB-KW"/>
</dbReference>
<keyword evidence="13" id="KW-1185">Reference proteome</keyword>
<dbReference type="GO" id="GO:0016787">
    <property type="term" value="F:hydrolase activity"/>
    <property type="evidence" value="ECO:0007669"/>
    <property type="project" value="UniProtKB-KW"/>
</dbReference>
<evidence type="ECO:0000256" key="8">
    <source>
        <dbReference type="ARBA" id="ARBA00034808"/>
    </source>
</evidence>
<evidence type="ECO:0000256" key="2">
    <source>
        <dbReference type="ARBA" id="ARBA00022741"/>
    </source>
</evidence>
<keyword evidence="5" id="KW-0067">ATP-binding</keyword>
<feature type="domain" description="Helicase ATP-binding" evidence="10">
    <location>
        <begin position="168"/>
        <end position="315"/>
    </location>
</feature>
<dbReference type="PROSITE" id="PS51194">
    <property type="entry name" value="HELICASE_CTER"/>
    <property type="match status" value="1"/>
</dbReference>
<sequence>MYLRFRICRWLDREDFRRIASMASYLGRRDGCSWFELTTDISNVDKLTDIIDTLKSYGAELDKDSRSVLEKLLEESSIVEIYASPKGFLLRSKRLLTDYLAVFRDKGVVRYSRALRGFVVKPYALLDVIERLRHEGFSIHDRTGLLGTGSYPISFRGKLRDYQEEAVDTWIRNGYRGVIALPTGAGKTVVALAAMARLSVPTLIVVYTREQLVEWMDKIEKFTSLSKSSVGAFYSDEKSVKPVTIATYQSAFRNIGLLFDKFSLLVVDEAHHLPADKFRAIAESVLAPYRLGLSATPYREDGKHEELFRLVGGVVYERSIEDLMSAGYIASFEIIPVLVDLSRKELEEYKRLRKDYLVLARGRRVEELVKAASMGDESARKALQLLARIRRILALSKSKLEKARSIIEAEYMRGSKIIVFTQYVDQAQAVGKELGIPVVTGKTEKSKRKIIFELFKHNRLKALVLTTVGDEGIDIPDANVGVVLSGTASRRQFIQRLGRLLRPKPGKSAKLYYIAIRGTQEEATLRKLLRSL</sequence>
<dbReference type="Pfam" id="PF16203">
    <property type="entry name" value="ERCC3_RAD25_C"/>
    <property type="match status" value="1"/>
</dbReference>
<dbReference type="SMART" id="SM00487">
    <property type="entry name" value="DEXDc"/>
    <property type="match status" value="1"/>
</dbReference>
<dbReference type="InterPro" id="IPR014001">
    <property type="entry name" value="Helicase_ATP-bd"/>
</dbReference>
<evidence type="ECO:0000256" key="6">
    <source>
        <dbReference type="ARBA" id="ARBA00023235"/>
    </source>
</evidence>
<dbReference type="EMBL" id="LNTB01000001">
    <property type="protein sequence ID" value="KSW12339.1"/>
    <property type="molecule type" value="Genomic_DNA"/>
</dbReference>
<evidence type="ECO:0000256" key="9">
    <source>
        <dbReference type="ARBA" id="ARBA00048988"/>
    </source>
</evidence>
<dbReference type="InterPro" id="IPR027417">
    <property type="entry name" value="P-loop_NTPase"/>
</dbReference>
<comment type="catalytic activity">
    <reaction evidence="7">
        <text>Couples ATP hydrolysis with the unwinding of duplex DNA by translocating in the 3'-5' direction.</text>
        <dbReference type="EC" id="5.6.2.4"/>
    </reaction>
</comment>
<keyword evidence="3" id="KW-0378">Hydrolase</keyword>
<organism evidence="12 13">
    <name type="scientific">Pyrodictium occultum</name>
    <dbReference type="NCBI Taxonomy" id="2309"/>
    <lineage>
        <taxon>Archaea</taxon>
        <taxon>Thermoproteota</taxon>
        <taxon>Thermoprotei</taxon>
        <taxon>Desulfurococcales</taxon>
        <taxon>Pyrodictiaceae</taxon>
        <taxon>Pyrodictium</taxon>
    </lineage>
</organism>
<name>A0A0V8RWC4_PYROC</name>
<dbReference type="OrthoDB" id="11644at2157"/>
<dbReference type="STRING" id="2309.CF15_06255"/>
<evidence type="ECO:0000313" key="13">
    <source>
        <dbReference type="Proteomes" id="UP000053352"/>
    </source>
</evidence>
<proteinExistence type="inferred from homology"/>
<dbReference type="Pfam" id="PF04851">
    <property type="entry name" value="ResIII"/>
    <property type="match status" value="1"/>
</dbReference>
<dbReference type="SMART" id="SM00490">
    <property type="entry name" value="HELICc"/>
    <property type="match status" value="1"/>
</dbReference>
<comment type="catalytic activity">
    <reaction evidence="9">
        <text>ATP + H2O = ADP + phosphate + H(+)</text>
        <dbReference type="Rhea" id="RHEA:13065"/>
        <dbReference type="ChEBI" id="CHEBI:15377"/>
        <dbReference type="ChEBI" id="CHEBI:15378"/>
        <dbReference type="ChEBI" id="CHEBI:30616"/>
        <dbReference type="ChEBI" id="CHEBI:43474"/>
        <dbReference type="ChEBI" id="CHEBI:456216"/>
        <dbReference type="EC" id="5.6.2.4"/>
    </reaction>
</comment>
<dbReference type="GO" id="GO:0043138">
    <property type="term" value="F:3'-5' DNA helicase activity"/>
    <property type="evidence" value="ECO:0007669"/>
    <property type="project" value="UniProtKB-EC"/>
</dbReference>
<evidence type="ECO:0000259" key="11">
    <source>
        <dbReference type="PROSITE" id="PS51194"/>
    </source>
</evidence>
<dbReference type="InterPro" id="IPR032438">
    <property type="entry name" value="ERCC3_RAD25_C"/>
</dbReference>
<dbReference type="EC" id="5.6.2.4" evidence="8"/>
<evidence type="ECO:0000256" key="4">
    <source>
        <dbReference type="ARBA" id="ARBA00022806"/>
    </source>
</evidence>
<keyword evidence="2" id="KW-0547">Nucleotide-binding</keyword>
<evidence type="ECO:0000256" key="3">
    <source>
        <dbReference type="ARBA" id="ARBA00022801"/>
    </source>
</evidence>
<dbReference type="CDD" id="cd17926">
    <property type="entry name" value="DEXHc_RE"/>
    <property type="match status" value="1"/>
</dbReference>
<evidence type="ECO:0000256" key="7">
    <source>
        <dbReference type="ARBA" id="ARBA00034617"/>
    </source>
</evidence>
<dbReference type="PANTHER" id="PTHR11274:SF0">
    <property type="entry name" value="GENERAL TRANSCRIPTION AND DNA REPAIR FACTOR IIH HELICASE SUBUNIT XPB"/>
    <property type="match status" value="1"/>
</dbReference>
<dbReference type="GO" id="GO:0003677">
    <property type="term" value="F:DNA binding"/>
    <property type="evidence" value="ECO:0007669"/>
    <property type="project" value="InterPro"/>
</dbReference>
<feature type="domain" description="Helicase C-terminal" evidence="11">
    <location>
        <begin position="399"/>
        <end position="532"/>
    </location>
</feature>
<keyword evidence="4 12" id="KW-0347">Helicase</keyword>
<keyword evidence="6" id="KW-0413">Isomerase</keyword>
<dbReference type="InterPro" id="IPR006935">
    <property type="entry name" value="Helicase/UvrB_N"/>
</dbReference>
<evidence type="ECO:0000256" key="5">
    <source>
        <dbReference type="ARBA" id="ARBA00022840"/>
    </source>
</evidence>
<dbReference type="InterPro" id="IPR001650">
    <property type="entry name" value="Helicase_C-like"/>
</dbReference>
<accession>A0A0V8RWC4</accession>
<evidence type="ECO:0000256" key="1">
    <source>
        <dbReference type="ARBA" id="ARBA00006637"/>
    </source>
</evidence>
<evidence type="ECO:0000259" key="10">
    <source>
        <dbReference type="PROSITE" id="PS51192"/>
    </source>
</evidence>
<dbReference type="Proteomes" id="UP000053352">
    <property type="component" value="Unassembled WGS sequence"/>
</dbReference>
<dbReference type="AlphaFoldDB" id="A0A0V8RWC4"/>
<dbReference type="SUPFAM" id="SSF52540">
    <property type="entry name" value="P-loop containing nucleoside triphosphate hydrolases"/>
    <property type="match status" value="1"/>
</dbReference>
<comment type="similarity">
    <text evidence="1">Belongs to the helicase family. RAD25/XPB subfamily.</text>
</comment>
<dbReference type="PROSITE" id="PS51192">
    <property type="entry name" value="HELICASE_ATP_BIND_1"/>
    <property type="match status" value="1"/>
</dbReference>
<dbReference type="InterPro" id="IPR050615">
    <property type="entry name" value="ATP-dep_DNA_Helicase"/>
</dbReference>
<protein>
    <recommendedName>
        <fullName evidence="8">DNA 3'-5' helicase</fullName>
        <ecNumber evidence="8">5.6.2.4</ecNumber>
    </recommendedName>
</protein>
<dbReference type="Gene3D" id="3.40.50.300">
    <property type="entry name" value="P-loop containing nucleotide triphosphate hydrolases"/>
    <property type="match status" value="2"/>
</dbReference>
<dbReference type="PANTHER" id="PTHR11274">
    <property type="entry name" value="RAD25/XP-B DNA REPAIR HELICASE"/>
    <property type="match status" value="1"/>
</dbReference>